<dbReference type="Pfam" id="PF11950">
    <property type="entry name" value="DUF3467"/>
    <property type="match status" value="1"/>
</dbReference>
<comment type="caution">
    <text evidence="1">The sequence shown here is derived from an EMBL/GenBank/DDBJ whole genome shotgun (WGS) entry which is preliminary data.</text>
</comment>
<sequence length="102" mass="11312">MADKPTPPPAAIQLQIEIDPVTANGVFVNMALVNHNETEFTLDLLYLQPQPSKAVVRSRVITTPKHLKRLLHALEDNLAKYEARFGTIDLGDTPHFPTPGMN</sequence>
<dbReference type="EMBL" id="BJTG01000010">
    <property type="protein sequence ID" value="GEJ59114.1"/>
    <property type="molecule type" value="Genomic_DNA"/>
</dbReference>
<dbReference type="AlphaFoldDB" id="A0A7I9VRP6"/>
<keyword evidence="2" id="KW-1185">Reference proteome</keyword>
<dbReference type="RefSeq" id="WP_176068299.1">
    <property type="nucleotide sequence ID" value="NZ_BJTG01000010.1"/>
</dbReference>
<dbReference type="Proteomes" id="UP000503640">
    <property type="component" value="Unassembled WGS sequence"/>
</dbReference>
<dbReference type="InterPro" id="IPR021857">
    <property type="entry name" value="DUF3467"/>
</dbReference>
<protein>
    <recommendedName>
        <fullName evidence="3">DUF3467 domain-containing protein</fullName>
    </recommendedName>
</protein>
<evidence type="ECO:0000313" key="2">
    <source>
        <dbReference type="Proteomes" id="UP000503640"/>
    </source>
</evidence>
<gene>
    <name evidence="1" type="ORF">AMYX_38550</name>
</gene>
<evidence type="ECO:0008006" key="3">
    <source>
        <dbReference type="Google" id="ProtNLM"/>
    </source>
</evidence>
<accession>A0A7I9VRP6</accession>
<proteinExistence type="predicted"/>
<name>A0A7I9VRP6_9BACT</name>
<organism evidence="1 2">
    <name type="scientific">Anaeromyxobacter diazotrophicus</name>
    <dbReference type="NCBI Taxonomy" id="2590199"/>
    <lineage>
        <taxon>Bacteria</taxon>
        <taxon>Pseudomonadati</taxon>
        <taxon>Myxococcota</taxon>
        <taxon>Myxococcia</taxon>
        <taxon>Myxococcales</taxon>
        <taxon>Cystobacterineae</taxon>
        <taxon>Anaeromyxobacteraceae</taxon>
        <taxon>Anaeromyxobacter</taxon>
    </lineage>
</organism>
<evidence type="ECO:0000313" key="1">
    <source>
        <dbReference type="EMBL" id="GEJ59114.1"/>
    </source>
</evidence>
<reference evidence="2" key="1">
    <citation type="journal article" date="2020" name="Appl. Environ. Microbiol.">
        <title>Diazotrophic Anaeromyxobacter Isolates from Soils.</title>
        <authorList>
            <person name="Masuda Y."/>
            <person name="Yamanaka H."/>
            <person name="Xu Z.X."/>
            <person name="Shiratori Y."/>
            <person name="Aono T."/>
            <person name="Amachi S."/>
            <person name="Senoo K."/>
            <person name="Itoh H."/>
        </authorList>
    </citation>
    <scope>NUCLEOTIDE SEQUENCE [LARGE SCALE GENOMIC DNA]</scope>
    <source>
        <strain evidence="2">R267</strain>
    </source>
</reference>